<dbReference type="PANTHER" id="PTHR11735:SF11">
    <property type="entry name" value="TRNA THREONYLCARBAMOYLADENOSINE BIOSYNTHESIS PROTEIN TSAB"/>
    <property type="match status" value="1"/>
</dbReference>
<dbReference type="GO" id="GO:0005829">
    <property type="term" value="C:cytosol"/>
    <property type="evidence" value="ECO:0007669"/>
    <property type="project" value="TreeGrafter"/>
</dbReference>
<accession>A0A160VEM1</accession>
<dbReference type="EMBL" id="FAXC01000148">
    <property type="protein sequence ID" value="CUV08968.1"/>
    <property type="molecule type" value="Genomic_DNA"/>
</dbReference>
<dbReference type="InterPro" id="IPR043129">
    <property type="entry name" value="ATPase_NBD"/>
</dbReference>
<dbReference type="Pfam" id="PF00814">
    <property type="entry name" value="TsaD"/>
    <property type="match status" value="1"/>
</dbReference>
<evidence type="ECO:0000313" key="2">
    <source>
        <dbReference type="EMBL" id="CUV08968.1"/>
    </source>
</evidence>
<feature type="domain" description="Gcp-like" evidence="1">
    <location>
        <begin position="32"/>
        <end position="105"/>
    </location>
</feature>
<reference evidence="2" key="1">
    <citation type="submission" date="2015-10" db="EMBL/GenBank/DDBJ databases">
        <authorList>
            <person name="Gilbert D.G."/>
        </authorList>
    </citation>
    <scope>NUCLEOTIDE SEQUENCE</scope>
</reference>
<organism evidence="2">
    <name type="scientific">hydrothermal vent metagenome</name>
    <dbReference type="NCBI Taxonomy" id="652676"/>
    <lineage>
        <taxon>unclassified sequences</taxon>
        <taxon>metagenomes</taxon>
        <taxon>ecological metagenomes</taxon>
    </lineage>
</organism>
<proteinExistence type="predicted"/>
<dbReference type="PANTHER" id="PTHR11735">
    <property type="entry name" value="TRNA N6-ADENOSINE THREONYLCARBAMOYLTRANSFERASE"/>
    <property type="match status" value="1"/>
</dbReference>
<dbReference type="InterPro" id="IPR000905">
    <property type="entry name" value="Gcp-like_dom"/>
</dbReference>
<sequence length="215" mass="23771">MKILAIETATEICGVSYIEDDNVIATVEENIPRQHAKSLPLFYEKLVADTGLKLSSLDGIAISIGPGSFTGLRIGLSYSKGLAFGQGLPLIPVPTLRALMDSGGEYSGAGLALLYSHRDIVYAQKFSCENGSIPQNDPSPYQWQDIEQNIKKMDQVVHWGCNQFIDDLKHVQEGNPSAEIISILAHQHFDEWVINKPYDLVPNYISPFEVGEKKH</sequence>
<dbReference type="InterPro" id="IPR022496">
    <property type="entry name" value="T6A_TsaB"/>
</dbReference>
<dbReference type="SUPFAM" id="SSF53067">
    <property type="entry name" value="Actin-like ATPase domain"/>
    <property type="match status" value="1"/>
</dbReference>
<gene>
    <name evidence="2" type="ORF">MGWOODY_Mmi2584</name>
</gene>
<dbReference type="AlphaFoldDB" id="A0A160VEM1"/>
<dbReference type="NCBIfam" id="TIGR03725">
    <property type="entry name" value="T6A_YeaZ"/>
    <property type="match status" value="1"/>
</dbReference>
<dbReference type="GO" id="GO:0002949">
    <property type="term" value="P:tRNA threonylcarbamoyladenosine modification"/>
    <property type="evidence" value="ECO:0007669"/>
    <property type="project" value="InterPro"/>
</dbReference>
<protein>
    <submittedName>
        <fullName evidence="2">TsaB protein, required for threonylcarbamoyladenosine (T(6)A) formation in tRNA</fullName>
    </submittedName>
</protein>
<evidence type="ECO:0000259" key="1">
    <source>
        <dbReference type="Pfam" id="PF00814"/>
    </source>
</evidence>
<dbReference type="CDD" id="cd24032">
    <property type="entry name" value="ASKHA_NBD_TsaB"/>
    <property type="match status" value="1"/>
</dbReference>
<name>A0A160VEM1_9ZZZZ</name>
<dbReference type="Gene3D" id="3.30.420.40">
    <property type="match status" value="2"/>
</dbReference>